<reference evidence="5" key="1">
    <citation type="submission" date="2024-06" db="EMBL/GenBank/DDBJ databases">
        <authorList>
            <person name="Ryan C."/>
        </authorList>
    </citation>
    <scope>NUCLEOTIDE SEQUENCE [LARGE SCALE GENOMIC DNA]</scope>
</reference>
<dbReference type="Proteomes" id="UP001497457">
    <property type="component" value="Chromosome 25rd"/>
</dbReference>
<dbReference type="PANTHER" id="PTHR31642">
    <property type="entry name" value="TRICHOTHECENE 3-O-ACETYLTRANSFERASE"/>
    <property type="match status" value="1"/>
</dbReference>
<dbReference type="EMBL" id="OZ075135">
    <property type="protein sequence ID" value="CAL4997192.1"/>
    <property type="molecule type" value="Genomic_DNA"/>
</dbReference>
<comment type="similarity">
    <text evidence="1">Belongs to the plant acyltransferase family.</text>
</comment>
<accession>A0ABC9BAA9</accession>
<dbReference type="Gene3D" id="3.30.559.10">
    <property type="entry name" value="Chloramphenicol acetyltransferase-like domain"/>
    <property type="match status" value="2"/>
</dbReference>
<dbReference type="PANTHER" id="PTHR31642:SF278">
    <property type="entry name" value="TRYPTAMINE HYDROXYCINNAMOYLTRANSFERASE 1"/>
    <property type="match status" value="1"/>
</dbReference>
<name>A0ABC9BAA9_9POAL</name>
<reference evidence="4 5" key="2">
    <citation type="submission" date="2024-10" db="EMBL/GenBank/DDBJ databases">
        <authorList>
            <person name="Ryan C."/>
        </authorList>
    </citation>
    <scope>NUCLEOTIDE SEQUENCE [LARGE SCALE GENOMIC DNA]</scope>
</reference>
<keyword evidence="3" id="KW-0012">Acyltransferase</keyword>
<keyword evidence="5" id="KW-1185">Reference proteome</keyword>
<keyword evidence="2" id="KW-0808">Transferase</keyword>
<evidence type="ECO:0000313" key="5">
    <source>
        <dbReference type="Proteomes" id="UP001497457"/>
    </source>
</evidence>
<dbReference type="Pfam" id="PF02458">
    <property type="entry name" value="Transferase"/>
    <property type="match status" value="1"/>
</dbReference>
<organism evidence="4 5">
    <name type="scientific">Urochloa decumbens</name>
    <dbReference type="NCBI Taxonomy" id="240449"/>
    <lineage>
        <taxon>Eukaryota</taxon>
        <taxon>Viridiplantae</taxon>
        <taxon>Streptophyta</taxon>
        <taxon>Embryophyta</taxon>
        <taxon>Tracheophyta</taxon>
        <taxon>Spermatophyta</taxon>
        <taxon>Magnoliopsida</taxon>
        <taxon>Liliopsida</taxon>
        <taxon>Poales</taxon>
        <taxon>Poaceae</taxon>
        <taxon>PACMAD clade</taxon>
        <taxon>Panicoideae</taxon>
        <taxon>Panicodae</taxon>
        <taxon>Paniceae</taxon>
        <taxon>Melinidinae</taxon>
        <taxon>Urochloa</taxon>
    </lineage>
</organism>
<dbReference type="InterPro" id="IPR023213">
    <property type="entry name" value="CAT-like_dom_sf"/>
</dbReference>
<evidence type="ECO:0000256" key="3">
    <source>
        <dbReference type="ARBA" id="ARBA00023315"/>
    </source>
</evidence>
<dbReference type="InterPro" id="IPR050317">
    <property type="entry name" value="Plant_Fungal_Acyltransferase"/>
</dbReference>
<evidence type="ECO:0000313" key="4">
    <source>
        <dbReference type="EMBL" id="CAL4997192.1"/>
    </source>
</evidence>
<proteinExistence type="inferred from homology"/>
<protein>
    <submittedName>
        <fullName evidence="4">Uncharacterized protein</fullName>
    </submittedName>
</protein>
<evidence type="ECO:0000256" key="2">
    <source>
        <dbReference type="ARBA" id="ARBA00022679"/>
    </source>
</evidence>
<sequence>MEATTYTTTMLKPVYTTPHPLAGDKVPLTVFDRATFDTFVPTVLAYPAPAPPDNRKLKAGLLSVVAAHPHLAGRLAVDDQGRVFLHLNNEGVLVVEVTVSGDMAAVLAGGVVPHDHFSGLYPTIPKVKLNRFECGGLVIGIISHHQVADGHSMSSFLTAWAAMVRAGDATSPFLDRAATAVPRMPPAPVSPHRPIEFNAACDGRSSSTSGYSVVPMNKIKNLKVSFTAEFVDELKARVAGGDGSGDGAARCSTFQCLLAHVWKKVTAARGLSSGDFTQVRVAVNCRSRANPPAPASFFGNMVLWAFPRLKVGDLLSSSYGGVVGVIRDAVARVDGEYIQSFLDFGAAASAEEDDGGEQRVAATAAPPPGTVMCPDMEVDSWLGFRFHQTDLGTGPPCAFVAPDLPVDGLMVFVPSAAAEGGVDVFIGLVEGHVEEFHKICYSLD</sequence>
<dbReference type="SUPFAM" id="SSF52777">
    <property type="entry name" value="CoA-dependent acyltransferases"/>
    <property type="match status" value="1"/>
</dbReference>
<gene>
    <name evidence="4" type="ORF">URODEC1_LOCUS63276</name>
</gene>
<dbReference type="FunFam" id="3.30.559.10:FF:000008">
    <property type="entry name" value="Tryptamine hydroxycinnamoyl transferase"/>
    <property type="match status" value="1"/>
</dbReference>
<evidence type="ECO:0000256" key="1">
    <source>
        <dbReference type="ARBA" id="ARBA00009861"/>
    </source>
</evidence>
<dbReference type="AlphaFoldDB" id="A0ABC9BAA9"/>
<dbReference type="GO" id="GO:0016747">
    <property type="term" value="F:acyltransferase activity, transferring groups other than amino-acyl groups"/>
    <property type="evidence" value="ECO:0007669"/>
    <property type="project" value="UniProtKB-ARBA"/>
</dbReference>